<name>A0A9N9LV28_9HELO</name>
<protein>
    <submittedName>
        <fullName evidence="3">Uncharacterized protein</fullName>
    </submittedName>
</protein>
<evidence type="ECO:0000313" key="4">
    <source>
        <dbReference type="Proteomes" id="UP000701801"/>
    </source>
</evidence>
<keyword evidence="2" id="KW-1133">Transmembrane helix</keyword>
<keyword evidence="4" id="KW-1185">Reference proteome</keyword>
<feature type="transmembrane region" description="Helical" evidence="2">
    <location>
        <begin position="158"/>
        <end position="182"/>
    </location>
</feature>
<feature type="transmembrane region" description="Helical" evidence="2">
    <location>
        <begin position="129"/>
        <end position="152"/>
    </location>
</feature>
<evidence type="ECO:0000313" key="3">
    <source>
        <dbReference type="EMBL" id="CAG8980403.1"/>
    </source>
</evidence>
<keyword evidence="2" id="KW-0472">Membrane</keyword>
<comment type="caution">
    <text evidence="3">The sequence shown here is derived from an EMBL/GenBank/DDBJ whole genome shotgun (WGS) entry which is preliminary data.</text>
</comment>
<evidence type="ECO:0000256" key="1">
    <source>
        <dbReference type="SAM" id="MobiDB-lite"/>
    </source>
</evidence>
<dbReference type="OrthoDB" id="4140442at2759"/>
<dbReference type="Proteomes" id="UP000701801">
    <property type="component" value="Unassembled WGS sequence"/>
</dbReference>
<feature type="region of interest" description="Disordered" evidence="1">
    <location>
        <begin position="45"/>
        <end position="69"/>
    </location>
</feature>
<dbReference type="EMBL" id="CAJVRM010000385">
    <property type="protein sequence ID" value="CAG8980403.1"/>
    <property type="molecule type" value="Genomic_DNA"/>
</dbReference>
<reference evidence="3" key="1">
    <citation type="submission" date="2021-07" db="EMBL/GenBank/DDBJ databases">
        <authorList>
            <person name="Durling M."/>
        </authorList>
    </citation>
    <scope>NUCLEOTIDE SEQUENCE</scope>
</reference>
<sequence>MSAFSRGFLLQHRLFARPVQAQSPQLNGRQPRFFTSSQFLCAKTNPPSVPRRGATPLKSTVPKKASGGLPRKDAAILKPSKLPIVQNSPNAAPTKTLELSRRNPILYAESLAQKSDPSIIYTAPSHTRLFFLCSAAAAGIMAQAAYCIHIYLLPPDGLAWFVPYSFGIGGMIGAGLGTWLMLSTSGIIRQITAIPKKAMSTSPVVKRAQTHNLELEVEFRKMLPVPFFPARKIYISPSEFGLHHPVAPQMQAERFAYEESRKYGAVSRALQGLWKDSKRAWTRDGFEKVRINSRTYKLDVTGEQSPDVGHAIDKLADIYRKR</sequence>
<keyword evidence="2" id="KW-0812">Transmembrane</keyword>
<dbReference type="AlphaFoldDB" id="A0A9N9LV28"/>
<proteinExistence type="predicted"/>
<gene>
    <name evidence="3" type="ORF">HYALB_00003968</name>
</gene>
<evidence type="ECO:0000256" key="2">
    <source>
        <dbReference type="SAM" id="Phobius"/>
    </source>
</evidence>
<organism evidence="3 4">
    <name type="scientific">Hymenoscyphus albidus</name>
    <dbReference type="NCBI Taxonomy" id="595503"/>
    <lineage>
        <taxon>Eukaryota</taxon>
        <taxon>Fungi</taxon>
        <taxon>Dikarya</taxon>
        <taxon>Ascomycota</taxon>
        <taxon>Pezizomycotina</taxon>
        <taxon>Leotiomycetes</taxon>
        <taxon>Helotiales</taxon>
        <taxon>Helotiaceae</taxon>
        <taxon>Hymenoscyphus</taxon>
    </lineage>
</organism>
<accession>A0A9N9LV28</accession>